<name>A0AAV9FIK4_ACOCL</name>
<dbReference type="EMBL" id="JAUJYO010000001">
    <property type="protein sequence ID" value="KAK1324263.1"/>
    <property type="molecule type" value="Genomic_DNA"/>
</dbReference>
<evidence type="ECO:0008006" key="4">
    <source>
        <dbReference type="Google" id="ProtNLM"/>
    </source>
</evidence>
<evidence type="ECO:0000313" key="3">
    <source>
        <dbReference type="Proteomes" id="UP001180020"/>
    </source>
</evidence>
<evidence type="ECO:0000256" key="1">
    <source>
        <dbReference type="SAM" id="MobiDB-lite"/>
    </source>
</evidence>
<dbReference type="InterPro" id="IPR009060">
    <property type="entry name" value="UBA-like_sf"/>
</dbReference>
<feature type="region of interest" description="Disordered" evidence="1">
    <location>
        <begin position="1"/>
        <end position="55"/>
    </location>
</feature>
<proteinExistence type="predicted"/>
<dbReference type="PANTHER" id="PTHR15960:SF5">
    <property type="entry name" value="LD44032P"/>
    <property type="match status" value="1"/>
</dbReference>
<gene>
    <name evidence="2" type="ORF">QJS10_CPA01g02213</name>
</gene>
<keyword evidence="3" id="KW-1185">Reference proteome</keyword>
<dbReference type="GO" id="GO:0043130">
    <property type="term" value="F:ubiquitin binding"/>
    <property type="evidence" value="ECO:0007669"/>
    <property type="project" value="InterPro"/>
</dbReference>
<dbReference type="InterPro" id="IPR042575">
    <property type="entry name" value="UBAP1_C"/>
</dbReference>
<organism evidence="2 3">
    <name type="scientific">Acorus calamus</name>
    <name type="common">Sweet flag</name>
    <dbReference type="NCBI Taxonomy" id="4465"/>
    <lineage>
        <taxon>Eukaryota</taxon>
        <taxon>Viridiplantae</taxon>
        <taxon>Streptophyta</taxon>
        <taxon>Embryophyta</taxon>
        <taxon>Tracheophyta</taxon>
        <taxon>Spermatophyta</taxon>
        <taxon>Magnoliopsida</taxon>
        <taxon>Liliopsida</taxon>
        <taxon>Acoraceae</taxon>
        <taxon>Acorus</taxon>
    </lineage>
</organism>
<dbReference type="PANTHER" id="PTHR15960">
    <property type="entry name" value="LD44032P"/>
    <property type="match status" value="1"/>
</dbReference>
<sequence length="206" mass="22811">MDYDFRNRTAPSYRPPPAPTSMYPRVGGGQPVPHPGGRATAVPPPPLHHHSSSAAPSGYGIKVMIKPEYRVTPPPQLSPQMAEVPRSTFQFDFDFEKKILAEAEKENPNWSALAMQYQQPKIPALASSSSSRDPVVSKYVSMGLDLEAVTLAVKHYGDNPAKVREFVKEFGVLREMGFSPNKVAEVLAMYDNDREKAVWHFLNGST</sequence>
<reference evidence="2" key="2">
    <citation type="submission" date="2023-06" db="EMBL/GenBank/DDBJ databases">
        <authorList>
            <person name="Ma L."/>
            <person name="Liu K.-W."/>
            <person name="Li Z."/>
            <person name="Hsiao Y.-Y."/>
            <person name="Qi Y."/>
            <person name="Fu T."/>
            <person name="Tang G."/>
            <person name="Zhang D."/>
            <person name="Sun W.-H."/>
            <person name="Liu D.-K."/>
            <person name="Li Y."/>
            <person name="Chen G.-Z."/>
            <person name="Liu X.-D."/>
            <person name="Liao X.-Y."/>
            <person name="Jiang Y.-T."/>
            <person name="Yu X."/>
            <person name="Hao Y."/>
            <person name="Huang J."/>
            <person name="Zhao X.-W."/>
            <person name="Ke S."/>
            <person name="Chen Y.-Y."/>
            <person name="Wu W.-L."/>
            <person name="Hsu J.-L."/>
            <person name="Lin Y.-F."/>
            <person name="Huang M.-D."/>
            <person name="Li C.-Y."/>
            <person name="Huang L."/>
            <person name="Wang Z.-W."/>
            <person name="Zhao X."/>
            <person name="Zhong W.-Y."/>
            <person name="Peng D.-H."/>
            <person name="Ahmad S."/>
            <person name="Lan S."/>
            <person name="Zhang J.-S."/>
            <person name="Tsai W.-C."/>
            <person name="Van De Peer Y."/>
            <person name="Liu Z.-J."/>
        </authorList>
    </citation>
    <scope>NUCLEOTIDE SEQUENCE</scope>
    <source>
        <strain evidence="2">CP</strain>
        <tissue evidence="2">Leaves</tissue>
    </source>
</reference>
<dbReference type="AlphaFoldDB" id="A0AAV9FIK4"/>
<dbReference type="GO" id="GO:0043162">
    <property type="term" value="P:ubiquitin-dependent protein catabolic process via the multivesicular body sorting pathway"/>
    <property type="evidence" value="ECO:0007669"/>
    <property type="project" value="InterPro"/>
</dbReference>
<evidence type="ECO:0000313" key="2">
    <source>
        <dbReference type="EMBL" id="KAK1324263.1"/>
    </source>
</evidence>
<dbReference type="Proteomes" id="UP001180020">
    <property type="component" value="Unassembled WGS sequence"/>
</dbReference>
<reference evidence="2" key="1">
    <citation type="journal article" date="2023" name="Nat. Commun.">
        <title>Diploid and tetraploid genomes of Acorus and the evolution of monocots.</title>
        <authorList>
            <person name="Ma L."/>
            <person name="Liu K.W."/>
            <person name="Li Z."/>
            <person name="Hsiao Y.Y."/>
            <person name="Qi Y."/>
            <person name="Fu T."/>
            <person name="Tang G.D."/>
            <person name="Zhang D."/>
            <person name="Sun W.H."/>
            <person name="Liu D.K."/>
            <person name="Li Y."/>
            <person name="Chen G.Z."/>
            <person name="Liu X.D."/>
            <person name="Liao X.Y."/>
            <person name="Jiang Y.T."/>
            <person name="Yu X."/>
            <person name="Hao Y."/>
            <person name="Huang J."/>
            <person name="Zhao X.W."/>
            <person name="Ke S."/>
            <person name="Chen Y.Y."/>
            <person name="Wu W.L."/>
            <person name="Hsu J.L."/>
            <person name="Lin Y.F."/>
            <person name="Huang M.D."/>
            <person name="Li C.Y."/>
            <person name="Huang L."/>
            <person name="Wang Z.W."/>
            <person name="Zhao X."/>
            <person name="Zhong W.Y."/>
            <person name="Peng D.H."/>
            <person name="Ahmad S."/>
            <person name="Lan S."/>
            <person name="Zhang J.S."/>
            <person name="Tsai W.C."/>
            <person name="Van de Peer Y."/>
            <person name="Liu Z.J."/>
        </authorList>
    </citation>
    <scope>NUCLEOTIDE SEQUENCE</scope>
    <source>
        <strain evidence="2">CP</strain>
    </source>
</reference>
<dbReference type="Gene3D" id="1.20.120.1920">
    <property type="entry name" value="UBAP1 SOUBA domain"/>
    <property type="match status" value="1"/>
</dbReference>
<accession>A0AAV9FIK4</accession>
<dbReference type="SUPFAM" id="SSF46934">
    <property type="entry name" value="UBA-like"/>
    <property type="match status" value="1"/>
</dbReference>
<comment type="caution">
    <text evidence="2">The sequence shown here is derived from an EMBL/GenBank/DDBJ whole genome shotgun (WGS) entry which is preliminary data.</text>
</comment>
<dbReference type="GO" id="GO:0000813">
    <property type="term" value="C:ESCRT I complex"/>
    <property type="evidence" value="ECO:0007669"/>
    <property type="project" value="InterPro"/>
</dbReference>
<dbReference type="InterPro" id="IPR038870">
    <property type="entry name" value="UBAP1"/>
</dbReference>
<protein>
    <recommendedName>
        <fullName evidence="4">UBA domain-containing protein</fullName>
    </recommendedName>
</protein>